<dbReference type="OMA" id="FRIAMIM"/>
<keyword evidence="3" id="KW-1185">Reference proteome</keyword>
<accession>A0A084QS45</accession>
<feature type="domain" description="HAT C-terminal dimerisation" evidence="1">
    <location>
        <begin position="114"/>
        <end position="165"/>
    </location>
</feature>
<protein>
    <recommendedName>
        <fullName evidence="1">HAT C-terminal dimerisation domain-containing protein</fullName>
    </recommendedName>
</protein>
<dbReference type="HOGENOM" id="CLU_009123_4_5_1"/>
<name>A0A084QS45_STAC4</name>
<organism evidence="2 3">
    <name type="scientific">Stachybotrys chlorohalonatus (strain IBT 40285)</name>
    <dbReference type="NCBI Taxonomy" id="1283841"/>
    <lineage>
        <taxon>Eukaryota</taxon>
        <taxon>Fungi</taxon>
        <taxon>Dikarya</taxon>
        <taxon>Ascomycota</taxon>
        <taxon>Pezizomycotina</taxon>
        <taxon>Sordariomycetes</taxon>
        <taxon>Hypocreomycetidae</taxon>
        <taxon>Hypocreales</taxon>
        <taxon>Stachybotryaceae</taxon>
        <taxon>Stachybotrys</taxon>
    </lineage>
</organism>
<gene>
    <name evidence="2" type="ORF">S40285_09564</name>
</gene>
<reference evidence="2 3" key="1">
    <citation type="journal article" date="2014" name="BMC Genomics">
        <title>Comparative genome sequencing reveals chemotype-specific gene clusters in the toxigenic black mold Stachybotrys.</title>
        <authorList>
            <person name="Semeiks J."/>
            <person name="Borek D."/>
            <person name="Otwinowski Z."/>
            <person name="Grishin N.V."/>
        </authorList>
    </citation>
    <scope>NUCLEOTIDE SEQUENCE [LARGE SCALE GENOMIC DNA]</scope>
    <source>
        <strain evidence="2 3">IBT 40285</strain>
    </source>
</reference>
<evidence type="ECO:0000313" key="2">
    <source>
        <dbReference type="EMBL" id="KFA66780.1"/>
    </source>
</evidence>
<sequence length="190" mass="21930">MMETAWAKLADYYEATENSPVYLAATVLNPSLKWAYMEKTWEDKNEWIEKAKARVEQLWSKAYKPTTPSPILRQSGAPESTTRRPNGYKIWMKEQKATIWNMDDDEYEVYCREPLMMILAIDILSIPPMFVETERHFSKTRLTVTNQRGSMNIETLSLLECLRSWDRGALIAQSEHGYVAPAATDANPDV</sequence>
<dbReference type="EMBL" id="KL660385">
    <property type="protein sequence ID" value="KFA66780.1"/>
    <property type="molecule type" value="Genomic_DNA"/>
</dbReference>
<dbReference type="Proteomes" id="UP000028524">
    <property type="component" value="Unassembled WGS sequence"/>
</dbReference>
<evidence type="ECO:0000313" key="3">
    <source>
        <dbReference type="Proteomes" id="UP000028524"/>
    </source>
</evidence>
<dbReference type="SUPFAM" id="SSF53098">
    <property type="entry name" value="Ribonuclease H-like"/>
    <property type="match status" value="1"/>
</dbReference>
<dbReference type="OrthoDB" id="4961408at2759"/>
<dbReference type="InterPro" id="IPR008906">
    <property type="entry name" value="HATC_C_dom"/>
</dbReference>
<evidence type="ECO:0000259" key="1">
    <source>
        <dbReference type="Pfam" id="PF05699"/>
    </source>
</evidence>
<dbReference type="InParanoid" id="A0A084QS45"/>
<dbReference type="Pfam" id="PF05699">
    <property type="entry name" value="Dimer_Tnp_hAT"/>
    <property type="match status" value="1"/>
</dbReference>
<dbReference type="AlphaFoldDB" id="A0A084QS45"/>
<dbReference type="GO" id="GO:0046983">
    <property type="term" value="F:protein dimerization activity"/>
    <property type="evidence" value="ECO:0007669"/>
    <property type="project" value="InterPro"/>
</dbReference>
<dbReference type="InterPro" id="IPR012337">
    <property type="entry name" value="RNaseH-like_sf"/>
</dbReference>
<proteinExistence type="predicted"/>